<keyword evidence="1" id="KW-0812">Transmembrane</keyword>
<feature type="transmembrane region" description="Helical" evidence="1">
    <location>
        <begin position="63"/>
        <end position="85"/>
    </location>
</feature>
<proteinExistence type="predicted"/>
<evidence type="ECO:0000313" key="2">
    <source>
        <dbReference type="EMBL" id="MCS7483088.1"/>
    </source>
</evidence>
<evidence type="ECO:0000313" key="3">
    <source>
        <dbReference type="Proteomes" id="UP001141259"/>
    </source>
</evidence>
<keyword evidence="1" id="KW-1133">Transmembrane helix</keyword>
<keyword evidence="3" id="KW-1185">Reference proteome</keyword>
<organism evidence="2 3">
    <name type="scientific">Umezawaea endophytica</name>
    <dbReference type="NCBI Taxonomy" id="1654476"/>
    <lineage>
        <taxon>Bacteria</taxon>
        <taxon>Bacillati</taxon>
        <taxon>Actinomycetota</taxon>
        <taxon>Actinomycetes</taxon>
        <taxon>Pseudonocardiales</taxon>
        <taxon>Pseudonocardiaceae</taxon>
        <taxon>Umezawaea</taxon>
    </lineage>
</organism>
<feature type="transmembrane region" description="Helical" evidence="1">
    <location>
        <begin position="33"/>
        <end position="51"/>
    </location>
</feature>
<feature type="transmembrane region" description="Helical" evidence="1">
    <location>
        <begin position="348"/>
        <end position="366"/>
    </location>
</feature>
<accession>A0A9X3A674</accession>
<reference evidence="2" key="1">
    <citation type="submission" date="2022-08" db="EMBL/GenBank/DDBJ databases">
        <authorList>
            <person name="Tistechok S."/>
            <person name="Samborskyy M."/>
            <person name="Roman I."/>
        </authorList>
    </citation>
    <scope>NUCLEOTIDE SEQUENCE</scope>
    <source>
        <strain evidence="2">DSM 103496</strain>
    </source>
</reference>
<feature type="transmembrane region" description="Helical" evidence="1">
    <location>
        <begin position="300"/>
        <end position="318"/>
    </location>
</feature>
<protein>
    <submittedName>
        <fullName evidence="2">Uncharacterized protein</fullName>
    </submittedName>
</protein>
<dbReference type="AlphaFoldDB" id="A0A9X3A674"/>
<dbReference type="EMBL" id="JANYMP010000028">
    <property type="protein sequence ID" value="MCS7483088.1"/>
    <property type="molecule type" value="Genomic_DNA"/>
</dbReference>
<name>A0A9X3A674_9PSEU</name>
<gene>
    <name evidence="2" type="ORF">NZH93_40105</name>
</gene>
<feature type="transmembrane region" description="Helical" evidence="1">
    <location>
        <begin position="372"/>
        <end position="391"/>
    </location>
</feature>
<feature type="transmembrane region" description="Helical" evidence="1">
    <location>
        <begin position="324"/>
        <end position="341"/>
    </location>
</feature>
<feature type="transmembrane region" description="Helical" evidence="1">
    <location>
        <begin position="565"/>
        <end position="583"/>
    </location>
</feature>
<dbReference type="RefSeq" id="WP_259628544.1">
    <property type="nucleotide sequence ID" value="NZ_JANYMP010000028.1"/>
</dbReference>
<sequence>MLLTRLLLLVALAVHLLYAALPLPLLTTERSDALVPAVLAVAPLFALAWLASKYRHQPHRWAVVSLVVAAMQSLGATAAIVMHLRPTELPPALNLVVCLALWLPSTLFAWLAGRALLARPAEVLGTSPYQVNFPLRAVEKASANADSVVVTDRAVEIWLQRASSEPMELAPGQKRGRVPWKTLPLNDITAAAVRSAVPGEAPWAVLRHGPSQSVPAGEVAVVRFGGVDQVLPVEDPAKFAELIRARTGRVLPSRVDQPARVLGAHVAEVLPAPEPEGPKVHPTRGPDDPLPTGPGLAVRWLVAAPLALIGVAGLPLALLLSTGATAGFLAWIGVAVVAWLGNVRVPRVWGRVAFLPVPVTLMWLVVEKQWLFALALVLCPVLGRLAGAVFTNWRGTDLGASGVEVPFKLLTGERLHLQEDRLVLEPEGKGELPYALWLADVDLVQCGVRAAPEVGDWYAPGGHRRSVFDSTWLRIVAGPQQWLVPTRDLRLVAELVRARATTAAPAPPDDLDLAGWYRLRAWAVSKTDGGILKLGLRKNGIGWRLFAAAAAGSFAFLLVPMAPMRIPGLVAAVLAVAALADWARLRPGLRRAEHHSLPPGSPNWGEVRADHAPVLAYQPWV</sequence>
<feature type="transmembrane region" description="Helical" evidence="1">
    <location>
        <begin position="91"/>
        <end position="112"/>
    </location>
</feature>
<comment type="caution">
    <text evidence="2">The sequence shown here is derived from an EMBL/GenBank/DDBJ whole genome shotgun (WGS) entry which is preliminary data.</text>
</comment>
<feature type="transmembrane region" description="Helical" evidence="1">
    <location>
        <begin position="541"/>
        <end position="559"/>
    </location>
</feature>
<dbReference type="Proteomes" id="UP001141259">
    <property type="component" value="Unassembled WGS sequence"/>
</dbReference>
<keyword evidence="1" id="KW-0472">Membrane</keyword>
<evidence type="ECO:0000256" key="1">
    <source>
        <dbReference type="SAM" id="Phobius"/>
    </source>
</evidence>